<feature type="compositionally biased region" description="Basic residues" evidence="1">
    <location>
        <begin position="685"/>
        <end position="704"/>
    </location>
</feature>
<dbReference type="AlphaFoldDB" id="A0A0N4ZXX1"/>
<evidence type="ECO:0000256" key="1">
    <source>
        <dbReference type="SAM" id="MobiDB-lite"/>
    </source>
</evidence>
<feature type="region of interest" description="Disordered" evidence="1">
    <location>
        <begin position="394"/>
        <end position="837"/>
    </location>
</feature>
<evidence type="ECO:0000313" key="3">
    <source>
        <dbReference type="WBParaSite" id="PTRK_0001363600.1"/>
    </source>
</evidence>
<feature type="compositionally biased region" description="Basic residues" evidence="1">
    <location>
        <begin position="740"/>
        <end position="755"/>
    </location>
</feature>
<reference evidence="3" key="1">
    <citation type="submission" date="2017-02" db="UniProtKB">
        <authorList>
            <consortium name="WormBaseParasite"/>
        </authorList>
    </citation>
    <scope>IDENTIFICATION</scope>
</reference>
<feature type="compositionally biased region" description="Basic residues" evidence="1">
    <location>
        <begin position="402"/>
        <end position="415"/>
    </location>
</feature>
<feature type="compositionally biased region" description="Basic and acidic residues" evidence="1">
    <location>
        <begin position="763"/>
        <end position="775"/>
    </location>
</feature>
<organism evidence="2 3">
    <name type="scientific">Parastrongyloides trichosuri</name>
    <name type="common">Possum-specific nematode worm</name>
    <dbReference type="NCBI Taxonomy" id="131310"/>
    <lineage>
        <taxon>Eukaryota</taxon>
        <taxon>Metazoa</taxon>
        <taxon>Ecdysozoa</taxon>
        <taxon>Nematoda</taxon>
        <taxon>Chromadorea</taxon>
        <taxon>Rhabditida</taxon>
        <taxon>Tylenchina</taxon>
        <taxon>Panagrolaimomorpha</taxon>
        <taxon>Strongyloidoidea</taxon>
        <taxon>Strongyloididae</taxon>
        <taxon>Parastrongyloides</taxon>
    </lineage>
</organism>
<feature type="compositionally biased region" description="Basic and acidic residues" evidence="1">
    <location>
        <begin position="97"/>
        <end position="112"/>
    </location>
</feature>
<feature type="compositionally biased region" description="Basic residues" evidence="1">
    <location>
        <begin position="81"/>
        <end position="96"/>
    </location>
</feature>
<keyword evidence="2" id="KW-1185">Reference proteome</keyword>
<evidence type="ECO:0000313" key="2">
    <source>
        <dbReference type="Proteomes" id="UP000038045"/>
    </source>
</evidence>
<proteinExistence type="predicted"/>
<dbReference type="WBParaSite" id="PTRK_0001363600.1">
    <property type="protein sequence ID" value="PTRK_0001363600.1"/>
    <property type="gene ID" value="PTRK_0001363600"/>
</dbReference>
<dbReference type="Proteomes" id="UP000038045">
    <property type="component" value="Unplaced"/>
</dbReference>
<feature type="compositionally biased region" description="Basic residues" evidence="1">
    <location>
        <begin position="776"/>
        <end position="793"/>
    </location>
</feature>
<feature type="compositionally biased region" description="Low complexity" evidence="1">
    <location>
        <begin position="50"/>
        <end position="70"/>
    </location>
</feature>
<name>A0A0N4ZXX1_PARTI</name>
<feature type="region of interest" description="Disordered" evidence="1">
    <location>
        <begin position="29"/>
        <end position="158"/>
    </location>
</feature>
<feature type="compositionally biased region" description="Basic and acidic residues" evidence="1">
    <location>
        <begin position="724"/>
        <end position="734"/>
    </location>
</feature>
<protein>
    <submittedName>
        <fullName evidence="3">LigA</fullName>
    </submittedName>
</protein>
<feature type="compositionally biased region" description="Basic residues" evidence="1">
    <location>
        <begin position="810"/>
        <end position="830"/>
    </location>
</feature>
<feature type="compositionally biased region" description="Low complexity" evidence="1">
    <location>
        <begin position="616"/>
        <end position="630"/>
    </location>
</feature>
<accession>A0A0N4ZXX1</accession>
<sequence>MTVAVPFKPTLSDYSRDPERRRWQFAASQEGEHLCAVSSSLSPSPPSPRPCCRAASSSPAKSRRPPASSTRRPRPTNASSPRHRRRRPAAAAGRLRHLFERRRGAEGLDQRRRPGRRSARSPGSRPQGRLRRPAPERRGRKRPQHLRRDTRGTQGFGVDQAPFRQALGAQAAFAVLDADVAVEAGALRVADPGAGDDAGRARRDGAQVVDLVSQRDPGPLGPRRFVEARVPVGRADVLQPADIDHVVDVVVLVDVFRPHVQRDDEDLAVFTRGQLRPGHPVLSFAEGDALLDHQGLKLAGLEHLAHDVRPADKLALHIELGDGGPVGEALDAVAQALVLKHIDADEGRAHVVEDLHRQRGEAAARRVRRALHEQDHVMLGHGLGDEGVDGVGGLGSRLIGHGARRASGPRHRPDRRARDRGPDRSGGAGAFPGPRRPRRRPAGAADRARGRPRQGQRRGSRHGRRGAFRVHGHRRRRPVRRPGRGFQRRPGHPDRPRGIRRRRLWSPVRSGGRDRGQDQAGRWVFRSHRAGGAGLSRPPPAPLCRPRRRQAPRLAVRRLGPEVDGAAAVAGPEDAGRGPAGRRRGPRLQQPADRHPDAAVRAAGAPPDRDPRRRPGAQAAGLLAQVHGAARASGPGRTGRRVRRPAAPPAARRRASGDRLRPRHAPGPGRQEPAGNRRHEPGGQRPRRHARRGRAGRGRPRHGLARGQGRGRPDRGVRHRPRRADRTGRQDLRALLHHQGGQRRHRHGPSHRLRHCPAGGRPHQRDQYRRPDASGHGRRLPHLPARRLGRGTGRRPCGREGGQGRAARPVGRRPHPVRGRRGRRARHRRPPAAPARL</sequence>
<feature type="compositionally biased region" description="Basic residues" evidence="1">
    <location>
        <begin position="450"/>
        <end position="490"/>
    </location>
</feature>
<feature type="compositionally biased region" description="Basic residues" evidence="1">
    <location>
        <begin position="128"/>
        <end position="145"/>
    </location>
</feature>